<gene>
    <name evidence="2" type="ORF">HID58_049125</name>
</gene>
<proteinExistence type="predicted"/>
<organism evidence="2 3">
    <name type="scientific">Brassica napus</name>
    <name type="common">Rape</name>
    <dbReference type="NCBI Taxonomy" id="3708"/>
    <lineage>
        <taxon>Eukaryota</taxon>
        <taxon>Viridiplantae</taxon>
        <taxon>Streptophyta</taxon>
        <taxon>Embryophyta</taxon>
        <taxon>Tracheophyta</taxon>
        <taxon>Spermatophyta</taxon>
        <taxon>Magnoliopsida</taxon>
        <taxon>eudicotyledons</taxon>
        <taxon>Gunneridae</taxon>
        <taxon>Pentapetalae</taxon>
        <taxon>rosids</taxon>
        <taxon>malvids</taxon>
        <taxon>Brassicales</taxon>
        <taxon>Brassicaceae</taxon>
        <taxon>Brassiceae</taxon>
        <taxon>Brassica</taxon>
    </lineage>
</organism>
<keyword evidence="3" id="KW-1185">Reference proteome</keyword>
<evidence type="ECO:0000313" key="2">
    <source>
        <dbReference type="EMBL" id="KAH0899557.1"/>
    </source>
</evidence>
<comment type="caution">
    <text evidence="2">The sequence shown here is derived from an EMBL/GenBank/DDBJ whole genome shotgun (WGS) entry which is preliminary data.</text>
</comment>
<accession>A0ABQ8B4X0</accession>
<protein>
    <submittedName>
        <fullName evidence="2">Uncharacterized protein</fullName>
    </submittedName>
</protein>
<feature type="compositionally biased region" description="Polar residues" evidence="1">
    <location>
        <begin position="75"/>
        <end position="88"/>
    </location>
</feature>
<feature type="region of interest" description="Disordered" evidence="1">
    <location>
        <begin position="342"/>
        <end position="361"/>
    </location>
</feature>
<name>A0ABQ8B4X0_BRANA</name>
<feature type="region of interest" description="Disordered" evidence="1">
    <location>
        <begin position="1"/>
        <end position="134"/>
    </location>
</feature>
<feature type="compositionally biased region" description="Polar residues" evidence="1">
    <location>
        <begin position="17"/>
        <end position="26"/>
    </location>
</feature>
<feature type="compositionally biased region" description="Polar residues" evidence="1">
    <location>
        <begin position="118"/>
        <end position="127"/>
    </location>
</feature>
<dbReference type="EMBL" id="JAGKQM010000012">
    <property type="protein sequence ID" value="KAH0899557.1"/>
    <property type="molecule type" value="Genomic_DNA"/>
</dbReference>
<dbReference type="Proteomes" id="UP000824890">
    <property type="component" value="Unassembled WGS sequence"/>
</dbReference>
<sequence>MATSLLHLKRQRKTKSEASISVPQSQPATSTASGATSGATSTFPTSSSAPPASATGPRRCRPPGRGQGRPPINSYIITNFITRTTRPQNSERKSESLALSRREIRRVHRSELSPVNEGLSTTPSPTDAFSVPLSSSSPPVPPLCTASDCCDSSPSSLMRSSSLPILPSTTWESFEGLEISETKPPPGTDVKETMEKASLAITSTLLSDTTTLLPLTSSAPVMSSYETSLPVAPTLTSEAVIVQLRDTTSPSLASVISINAITSITPAPSETLGSLSHDDSGVQASEKFVPSLGSWAKPLYFKPLATPPEPSTPRDYDPAIVGNQLAALWPTLNDEILNKQPKGKYPSRTLQPPIEKLPPPELKSDGSLRFPWAARLSPQSRNLYRAATPTYRLNGTPEQLSIKKKYIPMQSSLFQLQIVVSLRSILQRLKWGSKANVVSKK</sequence>
<evidence type="ECO:0000313" key="3">
    <source>
        <dbReference type="Proteomes" id="UP000824890"/>
    </source>
</evidence>
<reference evidence="2 3" key="1">
    <citation type="submission" date="2021-05" db="EMBL/GenBank/DDBJ databases">
        <title>Genome Assembly of Synthetic Allotetraploid Brassica napus Reveals Homoeologous Exchanges between Subgenomes.</title>
        <authorList>
            <person name="Davis J.T."/>
        </authorList>
    </citation>
    <scope>NUCLEOTIDE SEQUENCE [LARGE SCALE GENOMIC DNA]</scope>
    <source>
        <strain evidence="3">cv. Da-Ae</strain>
        <tissue evidence="2">Seedling</tissue>
    </source>
</reference>
<evidence type="ECO:0000256" key="1">
    <source>
        <dbReference type="SAM" id="MobiDB-lite"/>
    </source>
</evidence>
<feature type="compositionally biased region" description="Low complexity" evidence="1">
    <location>
        <begin position="27"/>
        <end position="57"/>
    </location>
</feature>